<feature type="compositionally biased region" description="Basic and acidic residues" evidence="1">
    <location>
        <begin position="199"/>
        <end position="210"/>
    </location>
</feature>
<evidence type="ECO:0000256" key="1">
    <source>
        <dbReference type="SAM" id="MobiDB-lite"/>
    </source>
</evidence>
<keyword evidence="4" id="KW-1185">Reference proteome</keyword>
<evidence type="ECO:0000313" key="4">
    <source>
        <dbReference type="Proteomes" id="UP001055108"/>
    </source>
</evidence>
<reference evidence="3" key="2">
    <citation type="submission" date="2021-08" db="EMBL/GenBank/DDBJ databases">
        <authorList>
            <person name="Tani A."/>
            <person name="Ola A."/>
            <person name="Ogura Y."/>
            <person name="Katsura K."/>
            <person name="Hayashi T."/>
        </authorList>
    </citation>
    <scope>NUCLEOTIDE SEQUENCE</scope>
    <source>
        <strain evidence="3">NBRC 103626</strain>
    </source>
</reference>
<proteinExistence type="predicted"/>
<accession>A0AA37HM87</accession>
<keyword evidence="2" id="KW-0472">Membrane</keyword>
<dbReference type="AlphaFoldDB" id="A0AA37HM87"/>
<gene>
    <name evidence="3" type="ORF">NBEOAGPD_1247</name>
</gene>
<keyword evidence="2" id="KW-1133">Transmembrane helix</keyword>
<reference evidence="3" key="1">
    <citation type="journal article" date="2016" name="Front. Microbiol.">
        <title>Genome Sequence of the Piezophilic, Mesophilic Sulfate-Reducing Bacterium Desulfovibrio indicus J2T.</title>
        <authorList>
            <person name="Cao J."/>
            <person name="Maignien L."/>
            <person name="Shao Z."/>
            <person name="Alain K."/>
            <person name="Jebbar M."/>
        </authorList>
    </citation>
    <scope>NUCLEOTIDE SEQUENCE</scope>
    <source>
        <strain evidence="3">NBRC 103626</strain>
    </source>
</reference>
<feature type="transmembrane region" description="Helical" evidence="2">
    <location>
        <begin position="51"/>
        <end position="73"/>
    </location>
</feature>
<feature type="region of interest" description="Disordered" evidence="1">
    <location>
        <begin position="1"/>
        <end position="20"/>
    </location>
</feature>
<feature type="compositionally biased region" description="Polar residues" evidence="1">
    <location>
        <begin position="187"/>
        <end position="198"/>
    </location>
</feature>
<keyword evidence="2" id="KW-0812">Transmembrane</keyword>
<feature type="compositionally biased region" description="Low complexity" evidence="1">
    <location>
        <begin position="1"/>
        <end position="11"/>
    </location>
</feature>
<feature type="region of interest" description="Disordered" evidence="1">
    <location>
        <begin position="186"/>
        <end position="210"/>
    </location>
</feature>
<comment type="caution">
    <text evidence="3">The sequence shown here is derived from an EMBL/GenBank/DDBJ whole genome shotgun (WGS) entry which is preliminary data.</text>
</comment>
<dbReference type="EMBL" id="BPQM01000026">
    <property type="protein sequence ID" value="GJD78035.1"/>
    <property type="molecule type" value="Genomic_DNA"/>
</dbReference>
<evidence type="ECO:0000256" key="2">
    <source>
        <dbReference type="SAM" id="Phobius"/>
    </source>
</evidence>
<dbReference type="RefSeq" id="WP_238301766.1">
    <property type="nucleotide sequence ID" value="NZ_BPQM01000026.1"/>
</dbReference>
<protein>
    <submittedName>
        <fullName evidence="3">Uncharacterized protein</fullName>
    </submittedName>
</protein>
<organism evidence="3 4">
    <name type="scientific">Methylobacterium gregans</name>
    <dbReference type="NCBI Taxonomy" id="374424"/>
    <lineage>
        <taxon>Bacteria</taxon>
        <taxon>Pseudomonadati</taxon>
        <taxon>Pseudomonadota</taxon>
        <taxon>Alphaproteobacteria</taxon>
        <taxon>Hyphomicrobiales</taxon>
        <taxon>Methylobacteriaceae</taxon>
        <taxon>Methylobacterium</taxon>
    </lineage>
</organism>
<name>A0AA37HM87_9HYPH</name>
<dbReference type="Proteomes" id="UP001055108">
    <property type="component" value="Unassembled WGS sequence"/>
</dbReference>
<sequence>MTQQFQQQQTQPMTGRPMDERITSLEVRVGGIEDGIKTIVGKLDTRDRVPWGVIGTFAGVSLTIIAMVGGLAFRPLGDGISDLKAQLVKMEARADRYVPREDLDTRFANARSDIDARFGVVSQRRDDLQRLTDARMDRVERDLDAVQKHVVPRGEHEQMWAAQRARDADLQRQADQARQGLYDLNTPRDTMQRMQRQIDQLERDQRRPGG</sequence>
<evidence type="ECO:0000313" key="3">
    <source>
        <dbReference type="EMBL" id="GJD78035.1"/>
    </source>
</evidence>